<feature type="region of interest" description="Disordered" evidence="1">
    <location>
        <begin position="1"/>
        <end position="27"/>
    </location>
</feature>
<dbReference type="KEGG" id="ter:Tery_0037"/>
<evidence type="ECO:0000256" key="1">
    <source>
        <dbReference type="SAM" id="MobiDB-lite"/>
    </source>
</evidence>
<organism evidence="2">
    <name type="scientific">Trichodesmium erythraeum (strain IMS101)</name>
    <dbReference type="NCBI Taxonomy" id="203124"/>
    <lineage>
        <taxon>Bacteria</taxon>
        <taxon>Bacillati</taxon>
        <taxon>Cyanobacteriota</taxon>
        <taxon>Cyanophyceae</taxon>
        <taxon>Oscillatoriophycideae</taxon>
        <taxon>Oscillatoriales</taxon>
        <taxon>Microcoleaceae</taxon>
        <taxon>Trichodesmium</taxon>
    </lineage>
</organism>
<name>Q11AB8_TRIEI</name>
<proteinExistence type="predicted"/>
<dbReference type="eggNOG" id="COG3335">
    <property type="taxonomic scope" value="Bacteria"/>
</dbReference>
<dbReference type="EMBL" id="CP000393">
    <property type="protein sequence ID" value="ABG49556.1"/>
    <property type="molecule type" value="Genomic_DNA"/>
</dbReference>
<dbReference type="AlphaFoldDB" id="Q11AB8"/>
<reference evidence="2" key="1">
    <citation type="submission" date="2006-06" db="EMBL/GenBank/DDBJ databases">
        <title>Complete sequence of Trichodesmium erythraeum IMS101.</title>
        <authorList>
            <consortium name="US DOE Joint Genome Institute"/>
            <person name="Copeland A."/>
            <person name="Lucas S."/>
            <person name="Lapidus A."/>
            <person name="Barry K."/>
            <person name="Detter J.C."/>
            <person name="Glavina del Rio T."/>
            <person name="Hammon N."/>
            <person name="Israni S."/>
            <person name="Dalin E."/>
            <person name="Tice H."/>
            <person name="Pitluck S."/>
            <person name="Kiss H."/>
            <person name="Munk A.C."/>
            <person name="Brettin T."/>
            <person name="Bruce D."/>
            <person name="Han C."/>
            <person name="Tapia R."/>
            <person name="Gilna P."/>
            <person name="Schmutz J."/>
            <person name="Larimer F."/>
            <person name="Land M."/>
            <person name="Hauser L."/>
            <person name="Kyrpides N."/>
            <person name="Kim E."/>
            <person name="Richardson P."/>
        </authorList>
    </citation>
    <scope>NUCLEOTIDE SEQUENCE [LARGE SCALE GENOMIC DNA]</scope>
    <source>
        <strain evidence="2">IMS101</strain>
    </source>
</reference>
<protein>
    <submittedName>
        <fullName evidence="2">Putative transposase gene of IS630 family insertion sequence ISY100h</fullName>
    </submittedName>
</protein>
<dbReference type="HOGENOM" id="CLU_2792819_0_0_3"/>
<evidence type="ECO:0000313" key="2">
    <source>
        <dbReference type="EMBL" id="ABG49556.1"/>
    </source>
</evidence>
<gene>
    <name evidence="2" type="ordered locus">Tery_0037</name>
</gene>
<sequence>MPGQKKGKKVYGEQEGKRGKRGNLVAGRRKKEKDLIAPIIFKGTLNAVGFEQWLYQFPKVRLHIMLQE</sequence>
<accession>Q11AB8</accession>